<evidence type="ECO:0000256" key="6">
    <source>
        <dbReference type="PIRSR" id="PIRSR601461-1"/>
    </source>
</evidence>
<evidence type="ECO:0000256" key="8">
    <source>
        <dbReference type="RuleBase" id="RU000454"/>
    </source>
</evidence>
<dbReference type="RefSeq" id="XP_017989452.1">
    <property type="nucleotide sequence ID" value="XM_018134276.1"/>
</dbReference>
<keyword evidence="3 9" id="KW-0732">Signal</keyword>
<dbReference type="CDD" id="cd05474">
    <property type="entry name" value="SAP_like"/>
    <property type="match status" value="1"/>
</dbReference>
<name>A0A109V091_9SACH</name>
<keyword evidence="5 8" id="KW-0378">Hydrolase</keyword>
<keyword evidence="2 8" id="KW-0645">Protease</keyword>
<dbReference type="PROSITE" id="PS51767">
    <property type="entry name" value="PEPTIDASE_A1"/>
    <property type="match status" value="1"/>
</dbReference>
<protein>
    <submittedName>
        <fullName evidence="11">HHL314Wp</fullName>
    </submittedName>
</protein>
<dbReference type="PRINTS" id="PR00792">
    <property type="entry name" value="PEPSIN"/>
</dbReference>
<dbReference type="Pfam" id="PF00026">
    <property type="entry name" value="Asp"/>
    <property type="match status" value="1"/>
</dbReference>
<feature type="domain" description="Peptidase A1" evidence="10">
    <location>
        <begin position="104"/>
        <end position="430"/>
    </location>
</feature>
<feature type="active site" evidence="6">
    <location>
        <position position="122"/>
    </location>
</feature>
<dbReference type="InterPro" id="IPR033876">
    <property type="entry name" value="SAP-like"/>
</dbReference>
<evidence type="ECO:0000256" key="2">
    <source>
        <dbReference type="ARBA" id="ARBA00022670"/>
    </source>
</evidence>
<proteinExistence type="inferred from homology"/>
<accession>A0A109V091</accession>
<evidence type="ECO:0000256" key="7">
    <source>
        <dbReference type="PIRSR" id="PIRSR601461-2"/>
    </source>
</evidence>
<dbReference type="InterPro" id="IPR033121">
    <property type="entry name" value="PEPTIDASE_A1"/>
</dbReference>
<keyword evidence="4 8" id="KW-0064">Aspartyl protease</keyword>
<evidence type="ECO:0000256" key="5">
    <source>
        <dbReference type="ARBA" id="ARBA00022801"/>
    </source>
</evidence>
<dbReference type="OrthoDB" id="771136at2759"/>
<feature type="chain" id="PRO_5007141061" evidence="9">
    <location>
        <begin position="30"/>
        <end position="466"/>
    </location>
</feature>
<feature type="active site" evidence="6">
    <location>
        <position position="324"/>
    </location>
</feature>
<dbReference type="GO" id="GO:0004190">
    <property type="term" value="F:aspartic-type endopeptidase activity"/>
    <property type="evidence" value="ECO:0007669"/>
    <property type="project" value="UniProtKB-KW"/>
</dbReference>
<dbReference type="InterPro" id="IPR001461">
    <property type="entry name" value="Aspartic_peptidase_A1"/>
</dbReference>
<dbReference type="Proteomes" id="UP000243052">
    <property type="component" value="Chromosome viii"/>
</dbReference>
<dbReference type="PANTHER" id="PTHR47966">
    <property type="entry name" value="BETA-SITE APP-CLEAVING ENZYME, ISOFORM A-RELATED"/>
    <property type="match status" value="1"/>
</dbReference>
<gene>
    <name evidence="11" type="ORF">AW171_hschr84498</name>
</gene>
<dbReference type="PROSITE" id="PS00141">
    <property type="entry name" value="ASP_PROTEASE"/>
    <property type="match status" value="2"/>
</dbReference>
<dbReference type="FunFam" id="2.40.70.10:FF:000011">
    <property type="entry name" value="Aspartic protease"/>
    <property type="match status" value="1"/>
</dbReference>
<dbReference type="GO" id="GO:0006508">
    <property type="term" value="P:proteolysis"/>
    <property type="evidence" value="ECO:0007669"/>
    <property type="project" value="UniProtKB-KW"/>
</dbReference>
<evidence type="ECO:0000256" key="9">
    <source>
        <dbReference type="SAM" id="SignalP"/>
    </source>
</evidence>
<feature type="signal peptide" evidence="9">
    <location>
        <begin position="1"/>
        <end position="29"/>
    </location>
</feature>
<evidence type="ECO:0000256" key="4">
    <source>
        <dbReference type="ARBA" id="ARBA00022750"/>
    </source>
</evidence>
<evidence type="ECO:0000256" key="1">
    <source>
        <dbReference type="ARBA" id="ARBA00007447"/>
    </source>
</evidence>
<dbReference type="InterPro" id="IPR021109">
    <property type="entry name" value="Peptidase_aspartic_dom_sf"/>
</dbReference>
<evidence type="ECO:0000313" key="11">
    <source>
        <dbReference type="EMBL" id="AMD22456.1"/>
    </source>
</evidence>
<dbReference type="PANTHER" id="PTHR47966:SF65">
    <property type="entry name" value="ASPARTIC-TYPE ENDOPEPTIDASE"/>
    <property type="match status" value="1"/>
</dbReference>
<comment type="similarity">
    <text evidence="1 8">Belongs to the peptidase A1 family.</text>
</comment>
<dbReference type="AlphaFoldDB" id="A0A109V091"/>
<evidence type="ECO:0000256" key="3">
    <source>
        <dbReference type="ARBA" id="ARBA00022729"/>
    </source>
</evidence>
<dbReference type="Gene3D" id="2.40.70.10">
    <property type="entry name" value="Acid Proteases"/>
    <property type="match status" value="2"/>
</dbReference>
<dbReference type="GeneID" id="28725809"/>
<evidence type="ECO:0000313" key="12">
    <source>
        <dbReference type="Proteomes" id="UP000243052"/>
    </source>
</evidence>
<organism evidence="11 12">
    <name type="scientific">Eremothecium sinecaudum</name>
    <dbReference type="NCBI Taxonomy" id="45286"/>
    <lineage>
        <taxon>Eukaryota</taxon>
        <taxon>Fungi</taxon>
        <taxon>Dikarya</taxon>
        <taxon>Ascomycota</taxon>
        <taxon>Saccharomycotina</taxon>
        <taxon>Saccharomycetes</taxon>
        <taxon>Saccharomycetales</taxon>
        <taxon>Saccharomycetaceae</taxon>
        <taxon>Eremothecium</taxon>
    </lineage>
</organism>
<dbReference type="EMBL" id="CP014248">
    <property type="protein sequence ID" value="AMD22456.1"/>
    <property type="molecule type" value="Genomic_DNA"/>
</dbReference>
<keyword evidence="7" id="KW-1015">Disulfide bond</keyword>
<reference evidence="11 12" key="1">
    <citation type="submission" date="2016-01" db="EMBL/GenBank/DDBJ databases">
        <title>Genome sequence of the yeast Holleya sinecauda.</title>
        <authorList>
            <person name="Dietrich F.S."/>
        </authorList>
    </citation>
    <scope>NUCLEOTIDE SEQUENCE [LARGE SCALE GENOMIC DNA]</scope>
    <source>
        <strain evidence="11 12">ATCC 58844</strain>
    </source>
</reference>
<dbReference type="GO" id="GO:0071944">
    <property type="term" value="C:cell periphery"/>
    <property type="evidence" value="ECO:0007669"/>
    <property type="project" value="UniProtKB-ARBA"/>
</dbReference>
<sequence length="466" mass="50498">MTVLKQPRLSTAIALLALAPWGSAPIVGASPIPDTAVKPQYVKLDLEKSWGEWEEALDPSPAGTGWGGWEKAIDSHDKRPAKRSLLHKRSHPVKFDMKNREVYYSVNVTVGTPEQAMTVLLDTGSSDLWVVGSDVKCTPRLKEDPTCKALGTFNTNNSCTWSGNGTRFSIEYADSSFARGEWGMDVVHVNGLKVDGLTFAVADEAASSVGVFGIGLTGLETTNEVEPPHSYDNFPLLLKRNGVIASNSYSLYTNQYNAEYGSILFGGVDHKKYKGKLLTVPIINTDPKRSSVPTSLSVTLNGVTYSTAENKTDTIHSPIGALLDSGTTLSYFPKEIADAMAVAVGAQWSEQFGSYVRKCPADNDKSTLDFNFSGNKIRVPIDDYSIYTSVPGLCAFGFMPYGGDIAILGDVFLTAAYVVYDLDRLEISIAEANYSTAEEIEPIVSGVPRAEKAPGYSNVWVPNNQK</sequence>
<dbReference type="SUPFAM" id="SSF50630">
    <property type="entry name" value="Acid proteases"/>
    <property type="match status" value="1"/>
</dbReference>
<keyword evidence="12" id="KW-1185">Reference proteome</keyword>
<evidence type="ECO:0000259" key="10">
    <source>
        <dbReference type="PROSITE" id="PS51767"/>
    </source>
</evidence>
<feature type="disulfide bond" evidence="7">
    <location>
        <begin position="359"/>
        <end position="394"/>
    </location>
</feature>
<dbReference type="InterPro" id="IPR001969">
    <property type="entry name" value="Aspartic_peptidase_AS"/>
</dbReference>